<accession>A0ABZ0ZSP0</accession>
<organism evidence="3 4">
    <name type="scientific">Nocardioides bizhenqiangii</name>
    <dbReference type="NCBI Taxonomy" id="3095076"/>
    <lineage>
        <taxon>Bacteria</taxon>
        <taxon>Bacillati</taxon>
        <taxon>Actinomycetota</taxon>
        <taxon>Actinomycetes</taxon>
        <taxon>Propionibacteriales</taxon>
        <taxon>Nocardioidaceae</taxon>
        <taxon>Nocardioides</taxon>
    </lineage>
</organism>
<reference evidence="4" key="1">
    <citation type="submission" date="2023-12" db="EMBL/GenBank/DDBJ databases">
        <title>Novel species in genus Nocardioides.</title>
        <authorList>
            <person name="Zhou H."/>
        </authorList>
    </citation>
    <scope>NUCLEOTIDE SEQUENCE [LARGE SCALE GENOMIC DNA]</scope>
    <source>
        <strain evidence="4">HM61</strain>
    </source>
</reference>
<keyword evidence="2" id="KW-1133">Transmembrane helix</keyword>
<evidence type="ECO:0000256" key="2">
    <source>
        <dbReference type="SAM" id="Phobius"/>
    </source>
</evidence>
<keyword evidence="1" id="KW-0175">Coiled coil</keyword>
<name>A0ABZ0ZSP0_9ACTN</name>
<dbReference type="EMBL" id="CP141059">
    <property type="protein sequence ID" value="WQQ26819.1"/>
    <property type="molecule type" value="Genomic_DNA"/>
</dbReference>
<evidence type="ECO:0000313" key="3">
    <source>
        <dbReference type="EMBL" id="WQQ26819.1"/>
    </source>
</evidence>
<feature type="coiled-coil region" evidence="1">
    <location>
        <begin position="607"/>
        <end position="641"/>
    </location>
</feature>
<sequence>MREPAASFRFVFRDHARDSRTPKIVEMTGQVVEHGAAQSVRFPHGSDRQRLMAQEPLLPDGSVARHPDRALASLAYINVTWEHGRRSYLDNFVPFVLEVLREAPATLTAEGVAAQVQNRFGLDFPTNVVRSLIARAVRTRQVRRLPRSQEVELAPDVVDRLPDISSQQRECARRQNRLVRSLVDFTRARFDLDWDEPKAQKALFEFVEAHVLPLLQSTVGGGPVTGLGSPAQGQGYVVATFIADTIESDPTGFEYLDEMIKGSMLAAALYVDTSGHVVERKFKRTTLYLDTSVCLRVLGHEGPEAQQAAQSLVHIALDQKAEVACFEHTVSELRGVLAAAGDTLRRSPGSEAGTRGVVAHYRSSGLTAAEIEMALATLDRDLRANRIEVRPSPHYSHALGVDEDALEAVLQEQVRYFNQRALIHDLKSLTAIHRLRGGRSAPHVEECRAVFITNNTSLVRASRSFFDSGEHEWPLAMDDAGLATLLWVKAPTVSPNLPKQQIVADCFAAMSPSPNLWSKVSEEVERLGRAASVDEEGIAFLRYSHEAERAIMDVTLGDPQRVSERTVQEALAKARKEAAEPAERARDAALARAEELERIEAQSRFDAETRKAESEGLTKRLDDVEQRLSRSEAQIRKQVTKHYRWGALAAKVAAGLIIACSIVVGVVSLFPSSRDLLPGPTWVWLSSASTVALVASGVTLMWGKSAVEWINDARDRAIARRLSELEQEAG</sequence>
<feature type="transmembrane region" description="Helical" evidence="2">
    <location>
        <begin position="645"/>
        <end position="670"/>
    </location>
</feature>
<proteinExistence type="predicted"/>
<gene>
    <name evidence="3" type="ORF">SHK19_00970</name>
</gene>
<feature type="transmembrane region" description="Helical" evidence="2">
    <location>
        <begin position="682"/>
        <end position="702"/>
    </location>
</feature>
<protein>
    <submittedName>
        <fullName evidence="3">Uncharacterized protein</fullName>
    </submittedName>
</protein>
<evidence type="ECO:0000313" key="4">
    <source>
        <dbReference type="Proteomes" id="UP001327225"/>
    </source>
</evidence>
<keyword evidence="4" id="KW-1185">Reference proteome</keyword>
<keyword evidence="2" id="KW-0812">Transmembrane</keyword>
<dbReference type="RefSeq" id="WP_322937591.1">
    <property type="nucleotide sequence ID" value="NZ_CP141059.1"/>
</dbReference>
<dbReference type="Proteomes" id="UP001327225">
    <property type="component" value="Chromosome"/>
</dbReference>
<evidence type="ECO:0000256" key="1">
    <source>
        <dbReference type="SAM" id="Coils"/>
    </source>
</evidence>
<keyword evidence="2" id="KW-0472">Membrane</keyword>